<feature type="compositionally biased region" description="Basic and acidic residues" evidence="1">
    <location>
        <begin position="232"/>
        <end position="257"/>
    </location>
</feature>
<organism evidence="4 5">
    <name type="scientific">Chitinophaga nivalis</name>
    <dbReference type="NCBI Taxonomy" id="2991709"/>
    <lineage>
        <taxon>Bacteria</taxon>
        <taxon>Pseudomonadati</taxon>
        <taxon>Bacteroidota</taxon>
        <taxon>Chitinophagia</taxon>
        <taxon>Chitinophagales</taxon>
        <taxon>Chitinophagaceae</taxon>
        <taxon>Chitinophaga</taxon>
    </lineage>
</organism>
<evidence type="ECO:0000313" key="5">
    <source>
        <dbReference type="Proteomes" id="UP001207742"/>
    </source>
</evidence>
<dbReference type="RefSeq" id="WP_264728746.1">
    <property type="nucleotide sequence ID" value="NZ_JAPDNR010000001.1"/>
</dbReference>
<keyword evidence="2" id="KW-0812">Transmembrane</keyword>
<evidence type="ECO:0000313" key="4">
    <source>
        <dbReference type="EMBL" id="MCW3483424.1"/>
    </source>
</evidence>
<comment type="caution">
    <text evidence="4">The sequence shown here is derived from an EMBL/GenBank/DDBJ whole genome shotgun (WGS) entry which is preliminary data.</text>
</comment>
<dbReference type="Gene3D" id="1.25.40.10">
    <property type="entry name" value="Tetratricopeptide repeat domain"/>
    <property type="match status" value="1"/>
</dbReference>
<feature type="domain" description="Putative zinc-finger" evidence="3">
    <location>
        <begin position="25"/>
        <end position="53"/>
    </location>
</feature>
<feature type="transmembrane region" description="Helical" evidence="2">
    <location>
        <begin position="106"/>
        <end position="126"/>
    </location>
</feature>
<keyword evidence="2" id="KW-0472">Membrane</keyword>
<dbReference type="InterPro" id="IPR027383">
    <property type="entry name" value="Znf_put"/>
</dbReference>
<evidence type="ECO:0000256" key="2">
    <source>
        <dbReference type="SAM" id="Phobius"/>
    </source>
</evidence>
<keyword evidence="5" id="KW-1185">Reference proteome</keyword>
<dbReference type="Pfam" id="PF13174">
    <property type="entry name" value="TPR_6"/>
    <property type="match status" value="2"/>
</dbReference>
<evidence type="ECO:0000256" key="1">
    <source>
        <dbReference type="SAM" id="MobiDB-lite"/>
    </source>
</evidence>
<reference evidence="4 5" key="1">
    <citation type="submission" date="2022-10" db="EMBL/GenBank/DDBJ databases">
        <title>Chitinophaga nivalis PC15 sp. nov., isolated from Pyeongchang county, South Korea.</title>
        <authorList>
            <person name="Trinh H.N."/>
        </authorList>
    </citation>
    <scope>NUCLEOTIDE SEQUENCE [LARGE SCALE GENOMIC DNA]</scope>
    <source>
        <strain evidence="4 5">PC14</strain>
    </source>
</reference>
<dbReference type="InterPro" id="IPR011990">
    <property type="entry name" value="TPR-like_helical_dom_sf"/>
</dbReference>
<evidence type="ECO:0000259" key="3">
    <source>
        <dbReference type="Pfam" id="PF13490"/>
    </source>
</evidence>
<protein>
    <submittedName>
        <fullName evidence="4">Tetratricopeptide repeat protein</fullName>
    </submittedName>
</protein>
<proteinExistence type="predicted"/>
<dbReference type="EMBL" id="JAPDNS010000001">
    <property type="protein sequence ID" value="MCW3483424.1"/>
    <property type="molecule type" value="Genomic_DNA"/>
</dbReference>
<sequence length="365" mass="40820">MSSSNKQHNEKVLKVFSAIRCLNKDQLPRYLEGRLTEVEKHLMEQHLTDCDLCFDALQALEQETNQEKYHDLTDKLQRYIHQSIQPVSHVQKVAQYTRKERTKENLLVYFWLITFVVLGISGIYVLRGHVRNQPVISRPLAVLPPPPADSPVLTTEQQPIVTPDHTPAITTAAPTTTTAVKNAATPAVPKPDSAALKAAAAKAWLHKKAVADSIAKKQAAIQKQQALQKQQDSLRKEAEKNKATPPEEKKPEPKPAPKEQAPPPADSPKKEKEKEPAAPVAANTDEYLYKAAMGYQQQGNLSEAIDRYRRIESAGSGKYVEMARYQLAICYRSKGQMGKARRMFREVIRMEGSLKAAAQQALDSM</sequence>
<feature type="compositionally biased region" description="Basic and acidic residues" evidence="1">
    <location>
        <begin position="267"/>
        <end position="276"/>
    </location>
</feature>
<gene>
    <name evidence="4" type="ORF">OL497_05950</name>
</gene>
<feature type="region of interest" description="Disordered" evidence="1">
    <location>
        <begin position="223"/>
        <end position="282"/>
    </location>
</feature>
<dbReference type="Pfam" id="PF13490">
    <property type="entry name" value="zf-HC2"/>
    <property type="match status" value="1"/>
</dbReference>
<dbReference type="SUPFAM" id="SSF48452">
    <property type="entry name" value="TPR-like"/>
    <property type="match status" value="1"/>
</dbReference>
<name>A0ABT3IHI8_9BACT</name>
<keyword evidence="2" id="KW-1133">Transmembrane helix</keyword>
<dbReference type="Proteomes" id="UP001207742">
    <property type="component" value="Unassembled WGS sequence"/>
</dbReference>
<accession>A0ABT3IHI8</accession>
<dbReference type="InterPro" id="IPR019734">
    <property type="entry name" value="TPR_rpt"/>
</dbReference>